<dbReference type="SUPFAM" id="SSF54975">
    <property type="entry name" value="Acylphosphatase/BLUF domain-like"/>
    <property type="match status" value="1"/>
</dbReference>
<comment type="similarity">
    <text evidence="1 5">Belongs to the acylphosphatase family.</text>
</comment>
<dbReference type="Pfam" id="PF00708">
    <property type="entry name" value="Acylphosphatase"/>
    <property type="match status" value="1"/>
</dbReference>
<proteinExistence type="inferred from homology"/>
<organism evidence="7 8">
    <name type="scientific">Candidatus Buchananbacteria bacterium RIFCSPHIGHO2_01_FULL_47_11b</name>
    <dbReference type="NCBI Taxonomy" id="1797537"/>
    <lineage>
        <taxon>Bacteria</taxon>
        <taxon>Candidatus Buchananiibacteriota</taxon>
    </lineage>
</organism>
<accession>A0A1G1Y609</accession>
<gene>
    <name evidence="7" type="ORF">A2840_00140</name>
</gene>
<dbReference type="Gene3D" id="3.30.70.100">
    <property type="match status" value="1"/>
</dbReference>
<dbReference type="InterPro" id="IPR036046">
    <property type="entry name" value="Acylphosphatase-like_dom_sf"/>
</dbReference>
<evidence type="ECO:0000256" key="3">
    <source>
        <dbReference type="ARBA" id="ARBA00047645"/>
    </source>
</evidence>
<dbReference type="PANTHER" id="PTHR47268">
    <property type="entry name" value="ACYLPHOSPHATASE"/>
    <property type="match status" value="1"/>
</dbReference>
<protein>
    <recommendedName>
        <fullName evidence="2 4">acylphosphatase</fullName>
        <ecNumber evidence="2 4">3.6.1.7</ecNumber>
    </recommendedName>
</protein>
<comment type="caution">
    <text evidence="7">The sequence shown here is derived from an EMBL/GenBank/DDBJ whole genome shotgun (WGS) entry which is preliminary data.</text>
</comment>
<dbReference type="Proteomes" id="UP000178385">
    <property type="component" value="Unassembled WGS sequence"/>
</dbReference>
<comment type="catalytic activity">
    <reaction evidence="3 4">
        <text>an acyl phosphate + H2O = a carboxylate + phosphate + H(+)</text>
        <dbReference type="Rhea" id="RHEA:14965"/>
        <dbReference type="ChEBI" id="CHEBI:15377"/>
        <dbReference type="ChEBI" id="CHEBI:15378"/>
        <dbReference type="ChEBI" id="CHEBI:29067"/>
        <dbReference type="ChEBI" id="CHEBI:43474"/>
        <dbReference type="ChEBI" id="CHEBI:59918"/>
        <dbReference type="EC" id="3.6.1.7"/>
    </reaction>
</comment>
<evidence type="ECO:0000313" key="8">
    <source>
        <dbReference type="Proteomes" id="UP000178385"/>
    </source>
</evidence>
<dbReference type="EMBL" id="MHIG01000010">
    <property type="protein sequence ID" value="OGY47681.1"/>
    <property type="molecule type" value="Genomic_DNA"/>
</dbReference>
<evidence type="ECO:0000313" key="7">
    <source>
        <dbReference type="EMBL" id="OGY47681.1"/>
    </source>
</evidence>
<evidence type="ECO:0000259" key="6">
    <source>
        <dbReference type="PROSITE" id="PS51160"/>
    </source>
</evidence>
<reference evidence="7 8" key="1">
    <citation type="journal article" date="2016" name="Nat. Commun.">
        <title>Thousands of microbial genomes shed light on interconnected biogeochemical processes in an aquifer system.</title>
        <authorList>
            <person name="Anantharaman K."/>
            <person name="Brown C.T."/>
            <person name="Hug L.A."/>
            <person name="Sharon I."/>
            <person name="Castelle C.J."/>
            <person name="Probst A.J."/>
            <person name="Thomas B.C."/>
            <person name="Singh A."/>
            <person name="Wilkins M.J."/>
            <person name="Karaoz U."/>
            <person name="Brodie E.L."/>
            <person name="Williams K.H."/>
            <person name="Hubbard S.S."/>
            <person name="Banfield J.F."/>
        </authorList>
    </citation>
    <scope>NUCLEOTIDE SEQUENCE [LARGE SCALE GENOMIC DNA]</scope>
</reference>
<sequence>MTKRVTLRVIGLVQGVGYRLMSQKEAQRRQLSGKVRNRDNGSVEIIAEGDEAELKGFIQWCYTGVGPAQVHKIEEEWAEATGGFVDFVIES</sequence>
<feature type="domain" description="Acylphosphatase-like" evidence="6">
    <location>
        <begin position="4"/>
        <end position="91"/>
    </location>
</feature>
<dbReference type="PROSITE" id="PS51160">
    <property type="entry name" value="ACYLPHOSPHATASE_3"/>
    <property type="match status" value="1"/>
</dbReference>
<evidence type="ECO:0000256" key="5">
    <source>
        <dbReference type="RuleBase" id="RU004168"/>
    </source>
</evidence>
<dbReference type="AlphaFoldDB" id="A0A1G1Y609"/>
<dbReference type="InterPro" id="IPR001792">
    <property type="entry name" value="Acylphosphatase-like_dom"/>
</dbReference>
<dbReference type="PANTHER" id="PTHR47268:SF4">
    <property type="entry name" value="ACYLPHOSPHATASE"/>
    <property type="match status" value="1"/>
</dbReference>
<dbReference type="GO" id="GO:0003998">
    <property type="term" value="F:acylphosphatase activity"/>
    <property type="evidence" value="ECO:0007669"/>
    <property type="project" value="UniProtKB-EC"/>
</dbReference>
<feature type="active site" evidence="4">
    <location>
        <position position="37"/>
    </location>
</feature>
<evidence type="ECO:0000256" key="4">
    <source>
        <dbReference type="PROSITE-ProRule" id="PRU00520"/>
    </source>
</evidence>
<keyword evidence="4" id="KW-0378">Hydrolase</keyword>
<feature type="active site" evidence="4">
    <location>
        <position position="19"/>
    </location>
</feature>
<evidence type="ECO:0000256" key="1">
    <source>
        <dbReference type="ARBA" id="ARBA00005614"/>
    </source>
</evidence>
<dbReference type="InterPro" id="IPR020456">
    <property type="entry name" value="Acylphosphatase"/>
</dbReference>
<evidence type="ECO:0000256" key="2">
    <source>
        <dbReference type="ARBA" id="ARBA00012150"/>
    </source>
</evidence>
<name>A0A1G1Y609_9BACT</name>
<dbReference type="EC" id="3.6.1.7" evidence="2 4"/>